<dbReference type="GO" id="GO:0005886">
    <property type="term" value="C:plasma membrane"/>
    <property type="evidence" value="ECO:0007669"/>
    <property type="project" value="UniProtKB-SubCell"/>
</dbReference>
<dbReference type="SUPFAM" id="SSF53955">
    <property type="entry name" value="Lysozyme-like"/>
    <property type="match status" value="1"/>
</dbReference>
<keyword evidence="7" id="KW-0328">Glycosyltransferase</keyword>
<keyword evidence="4" id="KW-1003">Cell membrane</keyword>
<dbReference type="Pfam" id="PF00912">
    <property type="entry name" value="Transgly"/>
    <property type="match status" value="1"/>
</dbReference>
<comment type="catalytic activity">
    <reaction evidence="16">
        <text>[GlcNAc-(1-&gt;4)-Mur2Ac(oyl-L-Ala-gamma-D-Glu-L-Lys-D-Ala-D-Ala)](n)-di-trans,octa-cis-undecaprenyl diphosphate + beta-D-GlcNAc-(1-&gt;4)-Mur2Ac(oyl-L-Ala-gamma-D-Glu-L-Lys-D-Ala-D-Ala)-di-trans,octa-cis-undecaprenyl diphosphate = [GlcNAc-(1-&gt;4)-Mur2Ac(oyl-L-Ala-gamma-D-Glu-L-Lys-D-Ala-D-Ala)](n+1)-di-trans,octa-cis-undecaprenyl diphosphate + di-trans,octa-cis-undecaprenyl diphosphate + H(+)</text>
        <dbReference type="Rhea" id="RHEA:23708"/>
        <dbReference type="Rhea" id="RHEA-COMP:9602"/>
        <dbReference type="Rhea" id="RHEA-COMP:9603"/>
        <dbReference type="ChEBI" id="CHEBI:15378"/>
        <dbReference type="ChEBI" id="CHEBI:58405"/>
        <dbReference type="ChEBI" id="CHEBI:60033"/>
        <dbReference type="ChEBI" id="CHEBI:78435"/>
        <dbReference type="EC" id="2.4.99.28"/>
    </reaction>
</comment>
<dbReference type="PANTHER" id="PTHR32282">
    <property type="entry name" value="BINDING PROTEIN TRANSPEPTIDASE, PUTATIVE-RELATED"/>
    <property type="match status" value="1"/>
</dbReference>
<evidence type="ECO:0000256" key="11">
    <source>
        <dbReference type="ARBA" id="ARBA00022984"/>
    </source>
</evidence>
<comment type="catalytic activity">
    <reaction evidence="15">
        <text>Preferential cleavage: (Ac)2-L-Lys-D-Ala-|-D-Ala. Also transpeptidation of peptidyl-alanyl moieties that are N-acyl substituents of D-alanine.</text>
        <dbReference type="EC" id="3.4.16.4"/>
    </reaction>
</comment>
<dbReference type="RefSeq" id="WP_074572716.1">
    <property type="nucleotide sequence ID" value="NZ_FNJQ01000021.1"/>
</dbReference>
<dbReference type="GO" id="GO:0008360">
    <property type="term" value="P:regulation of cell shape"/>
    <property type="evidence" value="ECO:0007669"/>
    <property type="project" value="UniProtKB-KW"/>
</dbReference>
<keyword evidence="13" id="KW-0511">Multifunctional enzyme</keyword>
<proteinExistence type="inferred from homology"/>
<evidence type="ECO:0000256" key="6">
    <source>
        <dbReference type="ARBA" id="ARBA00022670"/>
    </source>
</evidence>
<evidence type="ECO:0000313" key="18">
    <source>
        <dbReference type="EMBL" id="SDP48318.1"/>
    </source>
</evidence>
<dbReference type="InterPro" id="IPR001264">
    <property type="entry name" value="Glyco_trans_51"/>
</dbReference>
<evidence type="ECO:0000259" key="17">
    <source>
        <dbReference type="Pfam" id="PF00912"/>
    </source>
</evidence>
<keyword evidence="11" id="KW-0573">Peptidoglycan synthesis</keyword>
<keyword evidence="5" id="KW-0121">Carboxypeptidase</keyword>
<dbReference type="FunFam" id="1.10.3810.10:FF:000001">
    <property type="entry name" value="Penicillin-binding protein 1A"/>
    <property type="match status" value="1"/>
</dbReference>
<evidence type="ECO:0000256" key="2">
    <source>
        <dbReference type="ARBA" id="ARBA00007090"/>
    </source>
</evidence>
<dbReference type="GO" id="GO:0030288">
    <property type="term" value="C:outer membrane-bounded periplasmic space"/>
    <property type="evidence" value="ECO:0007669"/>
    <property type="project" value="TreeGrafter"/>
</dbReference>
<dbReference type="PANTHER" id="PTHR32282:SF11">
    <property type="entry name" value="PENICILLIN-BINDING PROTEIN 1B"/>
    <property type="match status" value="1"/>
</dbReference>
<evidence type="ECO:0000256" key="8">
    <source>
        <dbReference type="ARBA" id="ARBA00022679"/>
    </source>
</evidence>
<dbReference type="InterPro" id="IPR050396">
    <property type="entry name" value="Glycosyltr_51/Transpeptidase"/>
</dbReference>
<evidence type="ECO:0000256" key="14">
    <source>
        <dbReference type="ARBA" id="ARBA00023316"/>
    </source>
</evidence>
<evidence type="ECO:0000256" key="15">
    <source>
        <dbReference type="ARBA" id="ARBA00034000"/>
    </source>
</evidence>
<dbReference type="Gene3D" id="1.10.3810.10">
    <property type="entry name" value="Biosynthetic peptidoglycan transglycosylase-like"/>
    <property type="match status" value="1"/>
</dbReference>
<keyword evidence="9" id="KW-0378">Hydrolase</keyword>
<feature type="domain" description="Glycosyl transferase family 51" evidence="17">
    <location>
        <begin position="89"/>
        <end position="254"/>
    </location>
</feature>
<dbReference type="Proteomes" id="UP000182412">
    <property type="component" value="Unassembled WGS sequence"/>
</dbReference>
<evidence type="ECO:0000256" key="16">
    <source>
        <dbReference type="ARBA" id="ARBA00049902"/>
    </source>
</evidence>
<dbReference type="GO" id="GO:0006508">
    <property type="term" value="P:proteolysis"/>
    <property type="evidence" value="ECO:0007669"/>
    <property type="project" value="UniProtKB-KW"/>
</dbReference>
<accession>A0A1H0T448</accession>
<evidence type="ECO:0000256" key="9">
    <source>
        <dbReference type="ARBA" id="ARBA00022801"/>
    </source>
</evidence>
<organism evidence="18 19">
    <name type="scientific">Selenomonas ruminantium</name>
    <dbReference type="NCBI Taxonomy" id="971"/>
    <lineage>
        <taxon>Bacteria</taxon>
        <taxon>Bacillati</taxon>
        <taxon>Bacillota</taxon>
        <taxon>Negativicutes</taxon>
        <taxon>Selenomonadales</taxon>
        <taxon>Selenomonadaceae</taxon>
        <taxon>Selenomonas</taxon>
    </lineage>
</organism>
<dbReference type="AlphaFoldDB" id="A0A1H0T448"/>
<keyword evidence="12" id="KW-0472">Membrane</keyword>
<keyword evidence="14" id="KW-0961">Cell wall biogenesis/degradation</keyword>
<evidence type="ECO:0000256" key="5">
    <source>
        <dbReference type="ARBA" id="ARBA00022645"/>
    </source>
</evidence>
<evidence type="ECO:0000256" key="3">
    <source>
        <dbReference type="ARBA" id="ARBA00007739"/>
    </source>
</evidence>
<comment type="subcellular location">
    <subcellularLocation>
        <location evidence="1">Cell membrane</location>
    </subcellularLocation>
</comment>
<dbReference type="OrthoDB" id="9766909at2"/>
<protein>
    <submittedName>
        <fullName evidence="18">Penicillin-binding protein 1A</fullName>
    </submittedName>
</protein>
<dbReference type="InterPro" id="IPR023346">
    <property type="entry name" value="Lysozyme-like_dom_sf"/>
</dbReference>
<keyword evidence="10" id="KW-0133">Cell shape</keyword>
<dbReference type="InterPro" id="IPR036950">
    <property type="entry name" value="PBP_transglycosylase"/>
</dbReference>
<keyword evidence="6" id="KW-0645">Protease</keyword>
<dbReference type="GO" id="GO:0008955">
    <property type="term" value="F:peptidoglycan glycosyltransferase activity"/>
    <property type="evidence" value="ECO:0007669"/>
    <property type="project" value="UniProtKB-EC"/>
</dbReference>
<evidence type="ECO:0000313" key="19">
    <source>
        <dbReference type="Proteomes" id="UP000182412"/>
    </source>
</evidence>
<evidence type="ECO:0000256" key="10">
    <source>
        <dbReference type="ARBA" id="ARBA00022960"/>
    </source>
</evidence>
<evidence type="ECO:0000256" key="4">
    <source>
        <dbReference type="ARBA" id="ARBA00022475"/>
    </source>
</evidence>
<keyword evidence="8" id="KW-0808">Transferase</keyword>
<dbReference type="GO" id="GO:0071555">
    <property type="term" value="P:cell wall organization"/>
    <property type="evidence" value="ECO:0007669"/>
    <property type="project" value="UniProtKB-KW"/>
</dbReference>
<comment type="similarity">
    <text evidence="3">In the N-terminal section; belongs to the glycosyltransferase 51 family.</text>
</comment>
<dbReference type="EMBL" id="FNJQ01000021">
    <property type="protein sequence ID" value="SDP48318.1"/>
    <property type="molecule type" value="Genomic_DNA"/>
</dbReference>
<evidence type="ECO:0000256" key="13">
    <source>
        <dbReference type="ARBA" id="ARBA00023268"/>
    </source>
</evidence>
<name>A0A1H0T448_SELRU</name>
<evidence type="ECO:0000256" key="1">
    <source>
        <dbReference type="ARBA" id="ARBA00004236"/>
    </source>
</evidence>
<dbReference type="GO" id="GO:0009002">
    <property type="term" value="F:serine-type D-Ala-D-Ala carboxypeptidase activity"/>
    <property type="evidence" value="ECO:0007669"/>
    <property type="project" value="UniProtKB-EC"/>
</dbReference>
<evidence type="ECO:0000256" key="12">
    <source>
        <dbReference type="ARBA" id="ARBA00023136"/>
    </source>
</evidence>
<sequence>MKKHKKRRIYRKFFRFIFLLALVFFLAFFLAGGFTFFAPRTWQHVGDFLPRLEAVLPANQQTDAPQEISTIDRLSRMIFLKRAVDARIDKEHYVKLRDIPEDMQNAIIAVEDNRFYSHYGFDVQGIMRATLVNLQYGEVTEGASTITQQLVKNLFLSHEQSFGRKAEELLLSLDMEANYSKSEILELYLNTIYYGSNFYGIGPAAKGYFDKKPSDLKLPEAAMLAGTPNAPSLYSPYVDFMLAKKRQFIVIDAMVRNGYIDKSTAESAKIKPIYLAKPSE</sequence>
<gene>
    <name evidence="18" type="ORF">SAMN05216366_12117</name>
</gene>
<reference evidence="18 19" key="1">
    <citation type="submission" date="2016-10" db="EMBL/GenBank/DDBJ databases">
        <authorList>
            <person name="de Groot N.N."/>
        </authorList>
    </citation>
    <scope>NUCLEOTIDE SEQUENCE [LARGE SCALE GENOMIC DNA]</scope>
    <source>
        <strain evidence="18 19">S137</strain>
    </source>
</reference>
<evidence type="ECO:0000256" key="7">
    <source>
        <dbReference type="ARBA" id="ARBA00022676"/>
    </source>
</evidence>
<dbReference type="GO" id="GO:0009252">
    <property type="term" value="P:peptidoglycan biosynthetic process"/>
    <property type="evidence" value="ECO:0007669"/>
    <property type="project" value="UniProtKB-KW"/>
</dbReference>
<comment type="similarity">
    <text evidence="2">In the C-terminal section; belongs to the transpeptidase family.</text>
</comment>